<keyword evidence="5 6" id="KW-0143">Chaperone</keyword>
<accession>A0ABQ5YIC9</accession>
<comment type="subcellular location">
    <subcellularLocation>
        <location evidence="6">Cytoplasm</location>
    </subcellularLocation>
</comment>
<keyword evidence="8" id="KW-1185">Reference proteome</keyword>
<keyword evidence="3 6" id="KW-0653">Protein transport</keyword>
<dbReference type="HAMAP" id="MF_00821">
    <property type="entry name" value="SecB"/>
    <property type="match status" value="1"/>
</dbReference>
<proteinExistence type="inferred from homology"/>
<dbReference type="InterPro" id="IPR003708">
    <property type="entry name" value="SecB"/>
</dbReference>
<evidence type="ECO:0000256" key="1">
    <source>
        <dbReference type="ARBA" id="ARBA00009990"/>
    </source>
</evidence>
<comment type="function">
    <text evidence="6">One of the proteins required for the normal export of preproteins out of the cell cytoplasm. It is a molecular chaperone that binds to a subset of precursor proteins, maintaining them in a translocation-competent state. It also specifically binds to its receptor SecA.</text>
</comment>
<dbReference type="RefSeq" id="WP_284197293.1">
    <property type="nucleotide sequence ID" value="NZ_BSOG01000003.1"/>
</dbReference>
<sequence length="153" mass="17026">MSDQQAQPVFSIEKLFVKDLSLEVPHAPQIYLEANQPEIEMQLHTESKAIDEGYYENMLTVTVTARVGEKTVFLAEVAQGGIFQVRNIPNEDLEPILGIACPNILFPYVREVVSDLINRAGFPPVILAPINFEQLYSQRQAQAASQDAPATVQ</sequence>
<evidence type="ECO:0000256" key="3">
    <source>
        <dbReference type="ARBA" id="ARBA00022927"/>
    </source>
</evidence>
<reference evidence="8" key="1">
    <citation type="journal article" date="2019" name="Int. J. Syst. Evol. Microbiol.">
        <title>The Global Catalogue of Microorganisms (GCM) 10K type strain sequencing project: providing services to taxonomists for standard genome sequencing and annotation.</title>
        <authorList>
            <consortium name="The Broad Institute Genomics Platform"/>
            <consortium name="The Broad Institute Genome Sequencing Center for Infectious Disease"/>
            <person name="Wu L."/>
            <person name="Ma J."/>
        </authorList>
    </citation>
    <scope>NUCLEOTIDE SEQUENCE [LARGE SCALE GENOMIC DNA]</scope>
    <source>
        <strain evidence="8">NBRC 110044</strain>
    </source>
</reference>
<dbReference type="Gene3D" id="3.10.420.10">
    <property type="entry name" value="SecB-like"/>
    <property type="match status" value="1"/>
</dbReference>
<dbReference type="Proteomes" id="UP001156706">
    <property type="component" value="Unassembled WGS sequence"/>
</dbReference>
<dbReference type="Pfam" id="PF02556">
    <property type="entry name" value="SecB"/>
    <property type="match status" value="1"/>
</dbReference>
<evidence type="ECO:0000313" key="8">
    <source>
        <dbReference type="Proteomes" id="UP001156706"/>
    </source>
</evidence>
<dbReference type="NCBIfam" id="NF004394">
    <property type="entry name" value="PRK05751.1-5"/>
    <property type="match status" value="1"/>
</dbReference>
<comment type="caution">
    <text evidence="7">The sequence shown here is derived from an EMBL/GenBank/DDBJ whole genome shotgun (WGS) entry which is preliminary data.</text>
</comment>
<dbReference type="PANTHER" id="PTHR36918:SF1">
    <property type="entry name" value="PROTEIN-EXPORT PROTEIN SECB"/>
    <property type="match status" value="1"/>
</dbReference>
<dbReference type="SUPFAM" id="SSF54611">
    <property type="entry name" value="SecB-like"/>
    <property type="match status" value="1"/>
</dbReference>
<dbReference type="NCBIfam" id="TIGR00809">
    <property type="entry name" value="secB"/>
    <property type="match status" value="1"/>
</dbReference>
<evidence type="ECO:0000256" key="6">
    <source>
        <dbReference type="HAMAP-Rule" id="MF_00821"/>
    </source>
</evidence>
<keyword evidence="2 6" id="KW-0813">Transport</keyword>
<comment type="similarity">
    <text evidence="1 6">Belongs to the SecB family.</text>
</comment>
<dbReference type="EMBL" id="BSOG01000003">
    <property type="protein sequence ID" value="GLR14218.1"/>
    <property type="molecule type" value="Genomic_DNA"/>
</dbReference>
<evidence type="ECO:0000313" key="7">
    <source>
        <dbReference type="EMBL" id="GLR14218.1"/>
    </source>
</evidence>
<protein>
    <recommendedName>
        <fullName evidence="6">Protein-export protein SecB</fullName>
    </recommendedName>
</protein>
<keyword evidence="6" id="KW-0963">Cytoplasm</keyword>
<organism evidence="7 8">
    <name type="scientific">Chitinimonas prasina</name>
    <dbReference type="NCBI Taxonomy" id="1434937"/>
    <lineage>
        <taxon>Bacteria</taxon>
        <taxon>Pseudomonadati</taxon>
        <taxon>Pseudomonadota</taxon>
        <taxon>Betaproteobacteria</taxon>
        <taxon>Neisseriales</taxon>
        <taxon>Chitinibacteraceae</taxon>
        <taxon>Chitinimonas</taxon>
    </lineage>
</organism>
<dbReference type="NCBIfam" id="NF004392">
    <property type="entry name" value="PRK05751.1-3"/>
    <property type="match status" value="1"/>
</dbReference>
<name>A0ABQ5YIC9_9NEIS</name>
<evidence type="ECO:0000256" key="4">
    <source>
        <dbReference type="ARBA" id="ARBA00023010"/>
    </source>
</evidence>
<dbReference type="PANTHER" id="PTHR36918">
    <property type="match status" value="1"/>
</dbReference>
<dbReference type="InterPro" id="IPR035958">
    <property type="entry name" value="SecB-like_sf"/>
</dbReference>
<dbReference type="PRINTS" id="PR01594">
    <property type="entry name" value="SECBCHAPRONE"/>
</dbReference>
<keyword evidence="4 6" id="KW-0811">Translocation</keyword>
<evidence type="ECO:0000256" key="2">
    <source>
        <dbReference type="ARBA" id="ARBA00022448"/>
    </source>
</evidence>
<comment type="subunit">
    <text evidence="6">Homotetramer, a dimer of dimers. One homotetramer interacts with 1 SecA dimer.</text>
</comment>
<dbReference type="NCBIfam" id="NF004393">
    <property type="entry name" value="PRK05751.1-4"/>
    <property type="match status" value="1"/>
</dbReference>
<gene>
    <name evidence="6 7" type="primary">secB</name>
    <name evidence="7" type="ORF">GCM10007907_30080</name>
</gene>
<evidence type="ECO:0000256" key="5">
    <source>
        <dbReference type="ARBA" id="ARBA00023186"/>
    </source>
</evidence>